<dbReference type="InterPro" id="IPR046348">
    <property type="entry name" value="SIS_dom_sf"/>
</dbReference>
<dbReference type="SUPFAM" id="SSF53697">
    <property type="entry name" value="SIS domain"/>
    <property type="match status" value="1"/>
</dbReference>
<dbReference type="Proteomes" id="UP000460272">
    <property type="component" value="Unassembled WGS sequence"/>
</dbReference>
<reference evidence="3 4" key="1">
    <citation type="submission" date="2018-11" db="EMBL/GenBank/DDBJ databases">
        <title>Trebonia kvetii gen.nov., sp.nov., a novel acidophilic actinobacterium, and proposal of the new actinobacterial family Treboniaceae fam. nov.</title>
        <authorList>
            <person name="Rapoport D."/>
            <person name="Sagova-Mareckova M."/>
            <person name="Sedlacek I."/>
            <person name="Provaznik J."/>
            <person name="Kralova S."/>
            <person name="Pavlinic D."/>
            <person name="Benes V."/>
            <person name="Kopecky J."/>
        </authorList>
    </citation>
    <scope>NUCLEOTIDE SEQUENCE [LARGE SCALE GENOMIC DNA]</scope>
    <source>
        <strain evidence="3 4">15Tr583</strain>
    </source>
</reference>
<dbReference type="PANTHER" id="PTHR10937:SF8">
    <property type="entry name" value="AMINOTRANSFERASE-RELATED"/>
    <property type="match status" value="1"/>
</dbReference>
<dbReference type="Gene3D" id="3.40.50.10490">
    <property type="entry name" value="Glucose-6-phosphate isomerase like protein, domain 1"/>
    <property type="match status" value="2"/>
</dbReference>
<dbReference type="PROSITE" id="PS51464">
    <property type="entry name" value="SIS"/>
    <property type="match status" value="2"/>
</dbReference>
<feature type="domain" description="SIS" evidence="2">
    <location>
        <begin position="26"/>
        <end position="167"/>
    </location>
</feature>
<dbReference type="OrthoDB" id="9761808at2"/>
<dbReference type="CDD" id="cd05009">
    <property type="entry name" value="SIS_GlmS_GlmD_2"/>
    <property type="match status" value="1"/>
</dbReference>
<evidence type="ECO:0000313" key="4">
    <source>
        <dbReference type="Proteomes" id="UP000460272"/>
    </source>
</evidence>
<dbReference type="AlphaFoldDB" id="A0A6P2BN80"/>
<dbReference type="InterPro" id="IPR035466">
    <property type="entry name" value="GlmS/AgaS_SIS"/>
</dbReference>
<gene>
    <name evidence="3" type="ORF">EAS64_37235</name>
</gene>
<evidence type="ECO:0000313" key="3">
    <source>
        <dbReference type="EMBL" id="TVZ00519.1"/>
    </source>
</evidence>
<evidence type="ECO:0000256" key="1">
    <source>
        <dbReference type="ARBA" id="ARBA00022737"/>
    </source>
</evidence>
<proteinExistence type="predicted"/>
<accession>A0A6P2BN80</accession>
<organism evidence="3 4">
    <name type="scientific">Trebonia kvetii</name>
    <dbReference type="NCBI Taxonomy" id="2480626"/>
    <lineage>
        <taxon>Bacteria</taxon>
        <taxon>Bacillati</taxon>
        <taxon>Actinomycetota</taxon>
        <taxon>Actinomycetes</taxon>
        <taxon>Streptosporangiales</taxon>
        <taxon>Treboniaceae</taxon>
        <taxon>Trebonia</taxon>
    </lineage>
</organism>
<dbReference type="InterPro" id="IPR035490">
    <property type="entry name" value="GlmS/FrlB_SIS"/>
</dbReference>
<dbReference type="InterPro" id="IPR001347">
    <property type="entry name" value="SIS_dom"/>
</dbReference>
<evidence type="ECO:0000259" key="2">
    <source>
        <dbReference type="PROSITE" id="PS51464"/>
    </source>
</evidence>
<comment type="caution">
    <text evidence="3">The sequence shown here is derived from an EMBL/GenBank/DDBJ whole genome shotgun (WGS) entry which is preliminary data.</text>
</comment>
<dbReference type="CDD" id="cd05008">
    <property type="entry name" value="SIS_GlmS_GlmD_1"/>
    <property type="match status" value="1"/>
</dbReference>
<dbReference type="EMBL" id="RPFW01000009">
    <property type="protein sequence ID" value="TVZ00519.1"/>
    <property type="molecule type" value="Genomic_DNA"/>
</dbReference>
<dbReference type="PANTHER" id="PTHR10937">
    <property type="entry name" value="GLUCOSAMINE--FRUCTOSE-6-PHOSPHATE AMINOTRANSFERASE, ISOMERIZING"/>
    <property type="match status" value="1"/>
</dbReference>
<sequence>MTAEIAEQPAVLGRLAGRHAEFLDQIRAALPEPLAGTALLARGSSDNVAVYGRYLIELTSRRPAGLAAPSLHTRYGADADYGGYLVVALSQSGATPEIVQAASAMRRSGAVVVAITNEPDSPLARACQVTLPTGAGPELAVPATKTVTAQMLAIVAVAAAFDPGVVSAADLAALPAAVERVVADDAPARALASRWERAGRLVVTGRGMAYAAALETALKIKESARVHAEGLSSADLLHGPIAALDDGLPVLIVAGGERLAADEAELAARLARIGVPAATCGPAPGADLPLPEAGEILLPVLATVRGQQLALAAALRRGLDPDAPAGLAKVTATH</sequence>
<protein>
    <submittedName>
        <fullName evidence="3">SIS domain-containing protein</fullName>
    </submittedName>
</protein>
<keyword evidence="4" id="KW-1185">Reference proteome</keyword>
<dbReference type="GO" id="GO:0097367">
    <property type="term" value="F:carbohydrate derivative binding"/>
    <property type="evidence" value="ECO:0007669"/>
    <property type="project" value="InterPro"/>
</dbReference>
<dbReference type="GO" id="GO:1901135">
    <property type="term" value="P:carbohydrate derivative metabolic process"/>
    <property type="evidence" value="ECO:0007669"/>
    <property type="project" value="InterPro"/>
</dbReference>
<name>A0A6P2BN80_9ACTN</name>
<feature type="domain" description="SIS" evidence="2">
    <location>
        <begin position="191"/>
        <end position="324"/>
    </location>
</feature>
<keyword evidence="1" id="KW-0677">Repeat</keyword>
<dbReference type="Pfam" id="PF01380">
    <property type="entry name" value="SIS"/>
    <property type="match status" value="2"/>
</dbReference>